<dbReference type="CDD" id="cd00161">
    <property type="entry name" value="beta-trefoil_Ricin-like"/>
    <property type="match status" value="2"/>
</dbReference>
<name>A0A7S1YKH1_9STRA</name>
<dbReference type="Gene3D" id="2.80.10.50">
    <property type="match status" value="2"/>
</dbReference>
<reference evidence="3" key="1">
    <citation type="submission" date="2021-01" db="EMBL/GenBank/DDBJ databases">
        <authorList>
            <person name="Corre E."/>
            <person name="Pelletier E."/>
            <person name="Niang G."/>
            <person name="Scheremetjew M."/>
            <person name="Finn R."/>
            <person name="Kale V."/>
            <person name="Holt S."/>
            <person name="Cochrane G."/>
            <person name="Meng A."/>
            <person name="Brown T."/>
            <person name="Cohen L."/>
        </authorList>
    </citation>
    <scope>NUCLEOTIDE SEQUENCE</scope>
    <source>
        <strain evidence="3">CCMP 410</strain>
    </source>
</reference>
<sequence length="430" mass="48715">MSIWFLPIFFVIACTTDAAFHFDGEHDSIKFSGSIFSSVTKKCVDIHLGVQNDDLKAQQWDCWGGPNQKFDFTKDAESGLYEIKVMSSGKCLSVKSDNDQDGSGVVQYSCASNKVSKLWEVVGTGSTRRIKSSTNSSLCLQFDGETSKNGALLVQKTCSEQDIEINDKWSDKKKKEKSEKIKQLKRDMWRIDAALDFEDDDKDRGMPGSIEFFYEYEYDISLCLNPADAAKPSNSEGAAIIRTACNPRKSSSEDQDFQFIYCEDSELFKIKSIKTNKCLCPKDRSVDDEMPIVQVDCNEVNDSSDDDIDEALLWNVTGSFSRRLSIVNKFSQRCLYVDAFGTSEKLGQTSCDGEFARHWKINAQLPNSPPWRDLSSWTKPRQPTPRPTMVRTAAPLYFAPRSSPTQKAWIWEIYDREYAKWTGEGTDENN</sequence>
<accession>A0A7S1YKH1</accession>
<feature type="chain" id="PRO_5030604732" description="Ricin B lectin domain-containing protein" evidence="1">
    <location>
        <begin position="19"/>
        <end position="430"/>
    </location>
</feature>
<organism evidence="3">
    <name type="scientific">Grammatophora oceanica</name>
    <dbReference type="NCBI Taxonomy" id="210454"/>
    <lineage>
        <taxon>Eukaryota</taxon>
        <taxon>Sar</taxon>
        <taxon>Stramenopiles</taxon>
        <taxon>Ochrophyta</taxon>
        <taxon>Bacillariophyta</taxon>
        <taxon>Fragilariophyceae</taxon>
        <taxon>Fragilariophycidae</taxon>
        <taxon>Rhabdonematales</taxon>
        <taxon>Grammatophoraceae</taxon>
        <taxon>Grammatophora</taxon>
    </lineage>
</organism>
<dbReference type="EMBL" id="HBGK01049440">
    <property type="protein sequence ID" value="CAD9309283.1"/>
    <property type="molecule type" value="Transcribed_RNA"/>
</dbReference>
<evidence type="ECO:0000313" key="3">
    <source>
        <dbReference type="EMBL" id="CAD9309283.1"/>
    </source>
</evidence>
<dbReference type="Pfam" id="PF14200">
    <property type="entry name" value="RicinB_lectin_2"/>
    <property type="match status" value="1"/>
</dbReference>
<dbReference type="SUPFAM" id="SSF50370">
    <property type="entry name" value="Ricin B-like lectins"/>
    <property type="match status" value="2"/>
</dbReference>
<feature type="signal peptide" evidence="1">
    <location>
        <begin position="1"/>
        <end position="18"/>
    </location>
</feature>
<feature type="domain" description="Ricin B lectin" evidence="2">
    <location>
        <begin position="32"/>
        <end position="172"/>
    </location>
</feature>
<dbReference type="AlphaFoldDB" id="A0A7S1YKH1"/>
<gene>
    <name evidence="3" type="ORF">GOCE00092_LOCUS25920</name>
</gene>
<dbReference type="SMART" id="SM00458">
    <property type="entry name" value="RICIN"/>
    <property type="match status" value="1"/>
</dbReference>
<evidence type="ECO:0000256" key="1">
    <source>
        <dbReference type="SAM" id="SignalP"/>
    </source>
</evidence>
<keyword evidence="1" id="KW-0732">Signal</keyword>
<evidence type="ECO:0000259" key="2">
    <source>
        <dbReference type="SMART" id="SM00458"/>
    </source>
</evidence>
<proteinExistence type="predicted"/>
<protein>
    <recommendedName>
        <fullName evidence="2">Ricin B lectin domain-containing protein</fullName>
    </recommendedName>
</protein>
<dbReference type="InterPro" id="IPR000772">
    <property type="entry name" value="Ricin_B_lectin"/>
</dbReference>
<dbReference type="InterPro" id="IPR035992">
    <property type="entry name" value="Ricin_B-like_lectins"/>
</dbReference>
<dbReference type="PROSITE" id="PS50231">
    <property type="entry name" value="RICIN_B_LECTIN"/>
    <property type="match status" value="2"/>
</dbReference>